<gene>
    <name evidence="1" type="ORF">B0T21DRAFT_79855</name>
</gene>
<keyword evidence="2" id="KW-1185">Reference proteome</keyword>
<comment type="caution">
    <text evidence="1">The sequence shown here is derived from an EMBL/GenBank/DDBJ whole genome shotgun (WGS) entry which is preliminary data.</text>
</comment>
<dbReference type="EMBL" id="JAUKTV010000017">
    <property type="protein sequence ID" value="KAK0710574.1"/>
    <property type="molecule type" value="Genomic_DNA"/>
</dbReference>
<accession>A0AA40A770</accession>
<reference evidence="1" key="1">
    <citation type="submission" date="2023-06" db="EMBL/GenBank/DDBJ databases">
        <title>Genome-scale phylogeny and comparative genomics of the fungal order Sordariales.</title>
        <authorList>
            <consortium name="Lawrence Berkeley National Laboratory"/>
            <person name="Hensen N."/>
            <person name="Bonometti L."/>
            <person name="Westerberg I."/>
            <person name="Brannstrom I.O."/>
            <person name="Guillou S."/>
            <person name="Cros-Aarteil S."/>
            <person name="Calhoun S."/>
            <person name="Haridas S."/>
            <person name="Kuo A."/>
            <person name="Mondo S."/>
            <person name="Pangilinan J."/>
            <person name="Riley R."/>
            <person name="Labutti K."/>
            <person name="Andreopoulos B."/>
            <person name="Lipzen A."/>
            <person name="Chen C."/>
            <person name="Yanf M."/>
            <person name="Daum C."/>
            <person name="Ng V."/>
            <person name="Clum A."/>
            <person name="Steindorff A."/>
            <person name="Ohm R."/>
            <person name="Martin F."/>
            <person name="Silar P."/>
            <person name="Natvig D."/>
            <person name="Lalanne C."/>
            <person name="Gautier V."/>
            <person name="Ament-Velasquez S.L."/>
            <person name="Kruys A."/>
            <person name="Hutchinson M.I."/>
            <person name="Powell A.J."/>
            <person name="Barry K."/>
            <person name="Miller A.N."/>
            <person name="Grigoriev I.V."/>
            <person name="Debuchy R."/>
            <person name="Gladieux P."/>
            <person name="Thoren M.H."/>
            <person name="Johannesson H."/>
        </authorList>
    </citation>
    <scope>NUCLEOTIDE SEQUENCE</scope>
    <source>
        <strain evidence="1">CBS 540.89</strain>
    </source>
</reference>
<evidence type="ECO:0000313" key="1">
    <source>
        <dbReference type="EMBL" id="KAK0710574.1"/>
    </source>
</evidence>
<name>A0AA40A770_9PEZI</name>
<dbReference type="Proteomes" id="UP001172159">
    <property type="component" value="Unassembled WGS sequence"/>
</dbReference>
<dbReference type="AlphaFoldDB" id="A0AA40A770"/>
<evidence type="ECO:0000313" key="2">
    <source>
        <dbReference type="Proteomes" id="UP001172159"/>
    </source>
</evidence>
<sequence>MTQWERSVTGFAAKVFSGEEQGNSLLTDFMAEGALIAGGVPRGSATPKILRADEMKDLAKKALFTYMIPLAWEKNDDANVAILETENACGDFSNLWDLNVREVDARQVEFCFDNKQYLFLAAIGFHETCTQWGDSPFADCVDNKFSLPPNLDKLGDFDVSYRDVMEGALKTWVRNNRQNGYEFNPDNLDMADYYDPIDPARNKVVDMGLIKIPVCTLKDANYNWGGKEGNFFPC</sequence>
<proteinExistence type="predicted"/>
<protein>
    <submittedName>
        <fullName evidence="1">Uncharacterized protein</fullName>
    </submittedName>
</protein>
<organism evidence="1 2">
    <name type="scientific">Apiosordaria backusii</name>
    <dbReference type="NCBI Taxonomy" id="314023"/>
    <lineage>
        <taxon>Eukaryota</taxon>
        <taxon>Fungi</taxon>
        <taxon>Dikarya</taxon>
        <taxon>Ascomycota</taxon>
        <taxon>Pezizomycotina</taxon>
        <taxon>Sordariomycetes</taxon>
        <taxon>Sordariomycetidae</taxon>
        <taxon>Sordariales</taxon>
        <taxon>Lasiosphaeriaceae</taxon>
        <taxon>Apiosordaria</taxon>
    </lineage>
</organism>